<proteinExistence type="inferred from homology"/>
<accession>A0A1C0A528</accession>
<dbReference type="GO" id="GO:0051082">
    <property type="term" value="F:unfolded protein binding"/>
    <property type="evidence" value="ECO:0007669"/>
    <property type="project" value="UniProtKB-UniRule"/>
</dbReference>
<reference evidence="8" key="1">
    <citation type="submission" date="2016-07" db="EMBL/GenBank/DDBJ databases">
        <authorList>
            <person name="Florea S."/>
            <person name="Webb J.S."/>
            <person name="Jaromczyk J."/>
            <person name="Schardl C.L."/>
        </authorList>
    </citation>
    <scope>NUCLEOTIDE SEQUENCE [LARGE SCALE GENOMIC DNA]</scope>
    <source>
        <strain evidence="8">Z6</strain>
    </source>
</reference>
<dbReference type="InterPro" id="IPR000397">
    <property type="entry name" value="Heat_shock_Hsp33"/>
</dbReference>
<dbReference type="GO" id="GO:0044183">
    <property type="term" value="F:protein folding chaperone"/>
    <property type="evidence" value="ECO:0007669"/>
    <property type="project" value="TreeGrafter"/>
</dbReference>
<keyword evidence="8" id="KW-1185">Reference proteome</keyword>
<dbReference type="Gene3D" id="3.90.1280.10">
    <property type="entry name" value="HSP33 redox switch-like"/>
    <property type="match status" value="1"/>
</dbReference>
<keyword evidence="4 6" id="KW-0143">Chaperone</keyword>
<dbReference type="OrthoDB" id="9776534at2"/>
<dbReference type="PANTHER" id="PTHR30111">
    <property type="entry name" value="33 KDA CHAPERONIN"/>
    <property type="match status" value="1"/>
</dbReference>
<evidence type="ECO:0000256" key="5">
    <source>
        <dbReference type="ARBA" id="ARBA00023284"/>
    </source>
</evidence>
<evidence type="ECO:0000256" key="4">
    <source>
        <dbReference type="ARBA" id="ARBA00023186"/>
    </source>
</evidence>
<comment type="function">
    <text evidence="6">Redox regulated molecular chaperone. Protects both thermally unfolding and oxidatively damaged proteins from irreversible aggregation. Plays an important role in the bacterial defense system toward oxidative stress.</text>
</comment>
<keyword evidence="1 6" id="KW-0963">Cytoplasm</keyword>
<dbReference type="HAMAP" id="MF_00117">
    <property type="entry name" value="HslO"/>
    <property type="match status" value="1"/>
</dbReference>
<evidence type="ECO:0000256" key="1">
    <source>
        <dbReference type="ARBA" id="ARBA00022490"/>
    </source>
</evidence>
<dbReference type="SUPFAM" id="SSF118352">
    <property type="entry name" value="HSP33 redox switch-like"/>
    <property type="match status" value="1"/>
</dbReference>
<dbReference type="CDD" id="cd00498">
    <property type="entry name" value="Hsp33"/>
    <property type="match status" value="1"/>
</dbReference>
<name>A0A1C0A528_9FIRM</name>
<gene>
    <name evidence="6" type="primary">hslO</name>
    <name evidence="7" type="ORF">U472_12890</name>
</gene>
<comment type="similarity">
    <text evidence="6">Belongs to the HSP33 family.</text>
</comment>
<protein>
    <recommendedName>
        <fullName evidence="6">33 kDa chaperonin</fullName>
    </recommendedName>
    <alternativeName>
        <fullName evidence="6">Heat shock protein 33 homolog</fullName>
        <shortName evidence="6">HSP33</shortName>
    </alternativeName>
</protein>
<dbReference type="AlphaFoldDB" id="A0A1C0A528"/>
<keyword evidence="5 6" id="KW-0676">Redox-active center</keyword>
<comment type="subcellular location">
    <subcellularLocation>
        <location evidence="6">Cytoplasm</location>
    </subcellularLocation>
</comment>
<comment type="caution">
    <text evidence="7">The sequence shown here is derived from an EMBL/GenBank/DDBJ whole genome shotgun (WGS) entry which is preliminary data.</text>
</comment>
<feature type="disulfide bond" description="Redox-active" evidence="6">
    <location>
        <begin position="270"/>
        <end position="273"/>
    </location>
</feature>
<dbReference type="Gene3D" id="3.55.30.10">
    <property type="entry name" value="Hsp33 domain"/>
    <property type="match status" value="1"/>
</dbReference>
<dbReference type="EMBL" id="LWDV01000010">
    <property type="protein sequence ID" value="OCL25250.1"/>
    <property type="molecule type" value="Genomic_DNA"/>
</dbReference>
<evidence type="ECO:0000313" key="7">
    <source>
        <dbReference type="EMBL" id="OCL25250.1"/>
    </source>
</evidence>
<keyword evidence="2 6" id="KW-0862">Zinc</keyword>
<dbReference type="SUPFAM" id="SSF64397">
    <property type="entry name" value="Hsp33 domain"/>
    <property type="match status" value="1"/>
</dbReference>
<organism evidence="7 8">
    <name type="scientific">Orenia metallireducens</name>
    <dbReference type="NCBI Taxonomy" id="1413210"/>
    <lineage>
        <taxon>Bacteria</taxon>
        <taxon>Bacillati</taxon>
        <taxon>Bacillota</taxon>
        <taxon>Clostridia</taxon>
        <taxon>Halanaerobiales</taxon>
        <taxon>Halobacteroidaceae</taxon>
        <taxon>Orenia</taxon>
    </lineage>
</organism>
<dbReference type="PANTHER" id="PTHR30111:SF1">
    <property type="entry name" value="33 KDA CHAPERONIN"/>
    <property type="match status" value="1"/>
</dbReference>
<dbReference type="Proteomes" id="UP000093514">
    <property type="component" value="Unassembled WGS sequence"/>
</dbReference>
<dbReference type="RefSeq" id="WP_068719162.1">
    <property type="nucleotide sequence ID" value="NZ_LWDV01000010.1"/>
</dbReference>
<comment type="PTM">
    <text evidence="6">Under oxidizing conditions two disulfide bonds are formed involving the reactive cysteines. Under reducing conditions zinc is bound to the reactive cysteines and the protein is inactive.</text>
</comment>
<dbReference type="GO" id="GO:0005737">
    <property type="term" value="C:cytoplasm"/>
    <property type="evidence" value="ECO:0007669"/>
    <property type="project" value="UniProtKB-SubCell"/>
</dbReference>
<sequence>MTQDYIIRAMTTNKEIRAVAVRSTDAVNDAQQAHQTTPVATAALGRALTGGLIVGNLVKSGMEISLDIIGDGPLKRIIVNANYKGEVRGYVSNPNIDFMKNEVGKLDVAKAVGKGYLTIKKDLGIREPYTGSVPLISGEIAEDLTYYFTKSEQTPSAVGLGVLVDTDLSVKAAGGFLIQLLPDASEETISRLEENLAEIKSISSLIEEGLTPEEILEKILDGFEFRVLEKADVKFQCKCNRDRIAALAASLGEEEIKEILEEQGKVEIRCHFCNQSYQFGEEDIEEILAKCKEEN</sequence>
<evidence type="ECO:0000313" key="8">
    <source>
        <dbReference type="Proteomes" id="UP000093514"/>
    </source>
</evidence>
<dbReference type="InterPro" id="IPR016153">
    <property type="entry name" value="Heat_shock_Hsp33_N"/>
</dbReference>
<dbReference type="Pfam" id="PF01430">
    <property type="entry name" value="HSP33"/>
    <property type="match status" value="1"/>
</dbReference>
<feature type="disulfide bond" description="Redox-active" evidence="6">
    <location>
        <begin position="237"/>
        <end position="239"/>
    </location>
</feature>
<dbReference type="GO" id="GO:0042026">
    <property type="term" value="P:protein refolding"/>
    <property type="evidence" value="ECO:0007669"/>
    <property type="project" value="TreeGrafter"/>
</dbReference>
<evidence type="ECO:0000256" key="3">
    <source>
        <dbReference type="ARBA" id="ARBA00023157"/>
    </source>
</evidence>
<dbReference type="InterPro" id="IPR016154">
    <property type="entry name" value="Heat_shock_Hsp33_C"/>
</dbReference>
<dbReference type="NCBIfam" id="NF001033">
    <property type="entry name" value="PRK00114.1"/>
    <property type="match status" value="1"/>
</dbReference>
<reference evidence="7 8" key="2">
    <citation type="submission" date="2016-08" db="EMBL/GenBank/DDBJ databases">
        <title>Orenia metallireducens sp. nov. strain Z6, a Novel Metal-reducing Firmicute from the Deep Subsurface.</title>
        <authorList>
            <person name="Maxim B.I."/>
            <person name="Kenneth K."/>
            <person name="Flynn T.M."/>
            <person name="Oloughlin E.J."/>
            <person name="Locke R.A."/>
            <person name="Weber J.R."/>
            <person name="Egan S.M."/>
            <person name="Mackie R.I."/>
            <person name="Cann I.K."/>
        </authorList>
    </citation>
    <scope>NUCLEOTIDE SEQUENCE [LARGE SCALE GENOMIC DNA]</scope>
    <source>
        <strain evidence="7 8">Z6</strain>
    </source>
</reference>
<evidence type="ECO:0000256" key="2">
    <source>
        <dbReference type="ARBA" id="ARBA00022833"/>
    </source>
</evidence>
<evidence type="ECO:0000256" key="6">
    <source>
        <dbReference type="HAMAP-Rule" id="MF_00117"/>
    </source>
</evidence>
<dbReference type="PIRSF" id="PIRSF005261">
    <property type="entry name" value="Heat_shock_Hsp33"/>
    <property type="match status" value="1"/>
</dbReference>
<keyword evidence="3 6" id="KW-1015">Disulfide bond</keyword>